<dbReference type="InterPro" id="IPR001763">
    <property type="entry name" value="Rhodanese-like_dom"/>
</dbReference>
<sequence length="137" mass="15124">MPMKKGYKELLAEANARIQTITPQEALSLHGDPDVVFVDIRDPRELTRDGMIPGAFPATRGMLEFWVDPDSPYHKPVFASGKRFVFYCASGWRSALATDTVQSMGLENVCHLEGGFKGWKEAGLPVAMPPATERKDG</sequence>
<evidence type="ECO:0000313" key="3">
    <source>
        <dbReference type="Proteomes" id="UP000316083"/>
    </source>
</evidence>
<dbReference type="SMART" id="SM00450">
    <property type="entry name" value="RHOD"/>
    <property type="match status" value="1"/>
</dbReference>
<dbReference type="PROSITE" id="PS50206">
    <property type="entry name" value="RHODANESE_3"/>
    <property type="match status" value="1"/>
</dbReference>
<comment type="caution">
    <text evidence="2">The sequence shown here is derived from an EMBL/GenBank/DDBJ whole genome shotgun (WGS) entry which is preliminary data.</text>
</comment>
<dbReference type="PANTHER" id="PTHR44086">
    <property type="entry name" value="THIOSULFATE SULFURTRANSFERASE RDL2, MITOCHONDRIAL-RELATED"/>
    <property type="match status" value="1"/>
</dbReference>
<evidence type="ECO:0000259" key="1">
    <source>
        <dbReference type="PROSITE" id="PS50206"/>
    </source>
</evidence>
<dbReference type="Pfam" id="PF00581">
    <property type="entry name" value="Rhodanese"/>
    <property type="match status" value="1"/>
</dbReference>
<dbReference type="SUPFAM" id="SSF52821">
    <property type="entry name" value="Rhodanese/Cell cycle control phosphatase"/>
    <property type="match status" value="1"/>
</dbReference>
<reference evidence="2 3" key="1">
    <citation type="submission" date="2019-06" db="EMBL/GenBank/DDBJ databases">
        <title>Genomic Encyclopedia of Type Strains, Phase IV (KMG-V): Genome sequencing to study the core and pangenomes of soil and plant-associated prokaryotes.</title>
        <authorList>
            <person name="Whitman W."/>
        </authorList>
    </citation>
    <scope>NUCLEOTIDE SEQUENCE [LARGE SCALE GENOMIC DNA]</scope>
    <source>
        <strain evidence="2 3">BR 11796</strain>
    </source>
</reference>
<accession>A0A560B8J3</accession>
<dbReference type="CDD" id="cd01447">
    <property type="entry name" value="Polysulfide_ST"/>
    <property type="match status" value="1"/>
</dbReference>
<name>A0A560B8J3_AZOBR</name>
<protein>
    <submittedName>
        <fullName evidence="2">Rhodanese-related sulfurtransferase</fullName>
    </submittedName>
</protein>
<feature type="domain" description="Rhodanese" evidence="1">
    <location>
        <begin position="31"/>
        <end position="128"/>
    </location>
</feature>
<dbReference type="InterPro" id="IPR036873">
    <property type="entry name" value="Rhodanese-like_dom_sf"/>
</dbReference>
<dbReference type="RefSeq" id="WP_145675754.1">
    <property type="nucleotide sequence ID" value="NZ_VITF01000005.1"/>
</dbReference>
<gene>
    <name evidence="2" type="ORF">FBZ82_10539</name>
</gene>
<evidence type="ECO:0000313" key="2">
    <source>
        <dbReference type="EMBL" id="TWA68882.1"/>
    </source>
</evidence>
<dbReference type="Proteomes" id="UP000316083">
    <property type="component" value="Unassembled WGS sequence"/>
</dbReference>
<organism evidence="2 3">
    <name type="scientific">Azospirillum brasilense</name>
    <dbReference type="NCBI Taxonomy" id="192"/>
    <lineage>
        <taxon>Bacteria</taxon>
        <taxon>Pseudomonadati</taxon>
        <taxon>Pseudomonadota</taxon>
        <taxon>Alphaproteobacteria</taxon>
        <taxon>Rhodospirillales</taxon>
        <taxon>Azospirillaceae</taxon>
        <taxon>Azospirillum</taxon>
    </lineage>
</organism>
<dbReference type="PANTHER" id="PTHR44086:SF13">
    <property type="entry name" value="THIOSULFATE SULFURTRANSFERASE PSPE"/>
    <property type="match status" value="1"/>
</dbReference>
<keyword evidence="2" id="KW-0808">Transferase</keyword>
<dbReference type="EMBL" id="VITF01000005">
    <property type="protein sequence ID" value="TWA68882.1"/>
    <property type="molecule type" value="Genomic_DNA"/>
</dbReference>
<proteinExistence type="predicted"/>
<dbReference type="Gene3D" id="3.40.250.10">
    <property type="entry name" value="Rhodanese-like domain"/>
    <property type="match status" value="1"/>
</dbReference>
<dbReference type="AlphaFoldDB" id="A0A560B8J3"/>
<dbReference type="GO" id="GO:0004792">
    <property type="term" value="F:thiosulfate-cyanide sulfurtransferase activity"/>
    <property type="evidence" value="ECO:0007669"/>
    <property type="project" value="TreeGrafter"/>
</dbReference>